<gene>
    <name evidence="2" type="ORF">UJA718_LOCUS49323</name>
</gene>
<feature type="non-terminal residue" evidence="2">
    <location>
        <position position="59"/>
    </location>
</feature>
<feature type="compositionally biased region" description="Polar residues" evidence="1">
    <location>
        <begin position="31"/>
        <end position="45"/>
    </location>
</feature>
<evidence type="ECO:0000313" key="2">
    <source>
        <dbReference type="EMBL" id="CAF4981368.1"/>
    </source>
</evidence>
<dbReference type="Proteomes" id="UP000663873">
    <property type="component" value="Unassembled WGS sequence"/>
</dbReference>
<evidence type="ECO:0000256" key="1">
    <source>
        <dbReference type="SAM" id="MobiDB-lite"/>
    </source>
</evidence>
<dbReference type="AlphaFoldDB" id="A0A821Z8E4"/>
<organism evidence="2 3">
    <name type="scientific">Rotaria socialis</name>
    <dbReference type="NCBI Taxonomy" id="392032"/>
    <lineage>
        <taxon>Eukaryota</taxon>
        <taxon>Metazoa</taxon>
        <taxon>Spiralia</taxon>
        <taxon>Gnathifera</taxon>
        <taxon>Rotifera</taxon>
        <taxon>Eurotatoria</taxon>
        <taxon>Bdelloidea</taxon>
        <taxon>Philodinida</taxon>
        <taxon>Philodinidae</taxon>
        <taxon>Rotaria</taxon>
    </lineage>
</organism>
<feature type="non-terminal residue" evidence="2">
    <location>
        <position position="1"/>
    </location>
</feature>
<dbReference type="EMBL" id="CAJOBP010103001">
    <property type="protein sequence ID" value="CAF4981368.1"/>
    <property type="molecule type" value="Genomic_DNA"/>
</dbReference>
<reference evidence="2" key="1">
    <citation type="submission" date="2021-02" db="EMBL/GenBank/DDBJ databases">
        <authorList>
            <person name="Nowell W R."/>
        </authorList>
    </citation>
    <scope>NUCLEOTIDE SEQUENCE</scope>
</reference>
<comment type="caution">
    <text evidence="2">The sequence shown here is derived from an EMBL/GenBank/DDBJ whole genome shotgun (WGS) entry which is preliminary data.</text>
</comment>
<name>A0A821Z8E4_9BILA</name>
<proteinExistence type="predicted"/>
<protein>
    <submittedName>
        <fullName evidence="2">Uncharacterized protein</fullName>
    </submittedName>
</protein>
<sequence length="59" mass="6646">VRPVVQRRREPSLSSSCESLDELRSPIRQFPNEQSNISNQSTQHMPSAALIADVINDLK</sequence>
<evidence type="ECO:0000313" key="3">
    <source>
        <dbReference type="Proteomes" id="UP000663873"/>
    </source>
</evidence>
<keyword evidence="3" id="KW-1185">Reference proteome</keyword>
<feature type="region of interest" description="Disordered" evidence="1">
    <location>
        <begin position="1"/>
        <end position="48"/>
    </location>
</feature>
<accession>A0A821Z8E4</accession>